<dbReference type="PANTHER" id="PTHR37984:SF5">
    <property type="entry name" value="PROTEIN NYNRIN-LIKE"/>
    <property type="match status" value="1"/>
</dbReference>
<dbReference type="AlphaFoldDB" id="A0A164PCF8"/>
<dbReference type="EMBL" id="LRGB01002642">
    <property type="protein sequence ID" value="KZS06702.1"/>
    <property type="molecule type" value="Genomic_DNA"/>
</dbReference>
<dbReference type="CDD" id="cd01647">
    <property type="entry name" value="RT_LTR"/>
    <property type="match status" value="1"/>
</dbReference>
<evidence type="ECO:0000259" key="1">
    <source>
        <dbReference type="SMART" id="SM00343"/>
    </source>
</evidence>
<feature type="non-terminal residue" evidence="2">
    <location>
        <position position="1"/>
    </location>
</feature>
<evidence type="ECO:0000313" key="3">
    <source>
        <dbReference type="Proteomes" id="UP000076858"/>
    </source>
</evidence>
<dbReference type="OrthoDB" id="10131186at2759"/>
<reference evidence="2 3" key="1">
    <citation type="submission" date="2016-03" db="EMBL/GenBank/DDBJ databases">
        <title>EvidentialGene: Evidence-directed Construction of Genes on Genomes.</title>
        <authorList>
            <person name="Gilbert D.G."/>
            <person name="Choi J.-H."/>
            <person name="Mockaitis K."/>
            <person name="Colbourne J."/>
            <person name="Pfrender M."/>
        </authorList>
    </citation>
    <scope>NUCLEOTIDE SEQUENCE [LARGE SCALE GENOMIC DNA]</scope>
    <source>
        <strain evidence="2 3">Xinb3</strain>
        <tissue evidence="2">Complete organism</tissue>
    </source>
</reference>
<name>A0A164PCF8_9CRUS</name>
<dbReference type="Gene3D" id="3.10.10.10">
    <property type="entry name" value="HIV Type 1 Reverse Transcriptase, subunit A, domain 1"/>
    <property type="match status" value="1"/>
</dbReference>
<gene>
    <name evidence="2" type="ORF">APZ42_029750</name>
</gene>
<feature type="domain" description="CCHC-type" evidence="1">
    <location>
        <begin position="138"/>
        <end position="154"/>
    </location>
</feature>
<dbReference type="SUPFAM" id="SSF56672">
    <property type="entry name" value="DNA/RNA polymerases"/>
    <property type="match status" value="1"/>
</dbReference>
<dbReference type="InterPro" id="IPR050951">
    <property type="entry name" value="Retrovirus_Pol_polyprotein"/>
</dbReference>
<dbReference type="InterPro" id="IPR043128">
    <property type="entry name" value="Rev_trsase/Diguanyl_cyclase"/>
</dbReference>
<dbReference type="PANTHER" id="PTHR37984">
    <property type="entry name" value="PROTEIN CBG26694"/>
    <property type="match status" value="1"/>
</dbReference>
<dbReference type="InterPro" id="IPR043502">
    <property type="entry name" value="DNA/RNA_pol_sf"/>
</dbReference>
<feature type="domain" description="CCHC-type" evidence="1">
    <location>
        <begin position="117"/>
        <end position="134"/>
    </location>
</feature>
<comment type="caution">
    <text evidence="2">The sequence shown here is derived from an EMBL/GenBank/DDBJ whole genome shotgun (WGS) entry which is preliminary data.</text>
</comment>
<feature type="non-terminal residue" evidence="2">
    <location>
        <position position="515"/>
    </location>
</feature>
<dbReference type="Gene3D" id="4.10.60.10">
    <property type="entry name" value="Zinc finger, CCHC-type"/>
    <property type="match status" value="1"/>
</dbReference>
<dbReference type="Gene3D" id="3.30.70.270">
    <property type="match status" value="2"/>
</dbReference>
<sequence>YFSVAATMTPKAFKPYGTPPPFDFDEYKDSFELWQRQWSIFMALSTINTSLPQTDRSSYTANILLSCLSKPTLRAICSMGLSDIELGDPDIIIAARPSQQDSQRYSRGPPAGAPPNGCWNCGAESFHQRSECPANGKECGCCGKIGHFKKVCSKNTPKPETAGSIIIGSIMTGELLEADVSPAGSDSRVTVSFLPDTGASIDAIPHQLYEQLFSETPLHRAPRQTANDPSSLITMHVLKDLRQPVLSKATQKKLGVLPLDYPYWCVQSIRINVSPQQKAEMLKSLMAPHPLIFDGVCRPMAGPPCHFQLLKTELDSLEDQLVICKVVDPTAWVQPIVIAPKKDGGIRVCVDFTHLNNFIIRPKFETATPFQAVRTIPAGMKFFTVIDAFKGYHQVPLDDESAAMTTFSTPFGRYIRRVSAVFDDLPNCHRIIEDILIFSETYEEHVALPSVLFGGYILSSTGFSPNPELLSAISKFPALTNITEMRAFHGLCQQMGNFSQSLAATLLPLTPLLKK</sequence>
<accession>A0A164PCF8</accession>
<evidence type="ECO:0000313" key="2">
    <source>
        <dbReference type="EMBL" id="KZS06702.1"/>
    </source>
</evidence>
<organism evidence="2 3">
    <name type="scientific">Daphnia magna</name>
    <dbReference type="NCBI Taxonomy" id="35525"/>
    <lineage>
        <taxon>Eukaryota</taxon>
        <taxon>Metazoa</taxon>
        <taxon>Ecdysozoa</taxon>
        <taxon>Arthropoda</taxon>
        <taxon>Crustacea</taxon>
        <taxon>Branchiopoda</taxon>
        <taxon>Diplostraca</taxon>
        <taxon>Cladocera</taxon>
        <taxon>Anomopoda</taxon>
        <taxon>Daphniidae</taxon>
        <taxon>Daphnia</taxon>
    </lineage>
</organism>
<dbReference type="GO" id="GO:0008270">
    <property type="term" value="F:zinc ion binding"/>
    <property type="evidence" value="ECO:0007669"/>
    <property type="project" value="InterPro"/>
</dbReference>
<proteinExistence type="predicted"/>
<dbReference type="Proteomes" id="UP000076858">
    <property type="component" value="Unassembled WGS sequence"/>
</dbReference>
<dbReference type="STRING" id="35525.A0A164PCF8"/>
<dbReference type="InterPro" id="IPR001878">
    <property type="entry name" value="Znf_CCHC"/>
</dbReference>
<dbReference type="GO" id="GO:0003676">
    <property type="term" value="F:nucleic acid binding"/>
    <property type="evidence" value="ECO:0007669"/>
    <property type="project" value="InterPro"/>
</dbReference>
<keyword evidence="3" id="KW-1185">Reference proteome</keyword>
<dbReference type="SMART" id="SM00343">
    <property type="entry name" value="ZnF_C2HC"/>
    <property type="match status" value="2"/>
</dbReference>
<dbReference type="GO" id="GO:0071897">
    <property type="term" value="P:DNA biosynthetic process"/>
    <property type="evidence" value="ECO:0007669"/>
    <property type="project" value="UniProtKB-ARBA"/>
</dbReference>
<protein>
    <recommendedName>
        <fullName evidence="1">CCHC-type domain-containing protein</fullName>
    </recommendedName>
</protein>